<dbReference type="GO" id="GO:0016757">
    <property type="term" value="F:glycosyltransferase activity"/>
    <property type="evidence" value="ECO:0007669"/>
    <property type="project" value="UniProtKB-KW"/>
</dbReference>
<dbReference type="InterPro" id="IPR001173">
    <property type="entry name" value="Glyco_trans_2-like"/>
</dbReference>
<dbReference type="PANTHER" id="PTHR22916:SF51">
    <property type="entry name" value="GLYCOSYLTRANSFERASE EPSH-RELATED"/>
    <property type="match status" value="1"/>
</dbReference>
<evidence type="ECO:0000313" key="5">
    <source>
        <dbReference type="EMBL" id="RGR69060.1"/>
    </source>
</evidence>
<proteinExistence type="predicted"/>
<dbReference type="PANTHER" id="PTHR22916">
    <property type="entry name" value="GLYCOSYLTRANSFERASE"/>
    <property type="match status" value="1"/>
</dbReference>
<protein>
    <submittedName>
        <fullName evidence="5">Glycosyltransferase family 2 protein</fullName>
    </submittedName>
</protein>
<feature type="transmembrane region" description="Helical" evidence="3">
    <location>
        <begin position="289"/>
        <end position="311"/>
    </location>
</feature>
<dbReference type="EMBL" id="QRUN01000007">
    <property type="protein sequence ID" value="RGR69060.1"/>
    <property type="molecule type" value="Genomic_DNA"/>
</dbReference>
<reference evidence="5 6" key="1">
    <citation type="submission" date="2018-08" db="EMBL/GenBank/DDBJ databases">
        <title>A genome reference for cultivated species of the human gut microbiota.</title>
        <authorList>
            <person name="Zou Y."/>
            <person name="Xue W."/>
            <person name="Luo G."/>
        </authorList>
    </citation>
    <scope>NUCLEOTIDE SEQUENCE [LARGE SCALE GENOMIC DNA]</scope>
    <source>
        <strain evidence="5 6">AF24-4</strain>
    </source>
</reference>
<dbReference type="CDD" id="cd00761">
    <property type="entry name" value="Glyco_tranf_GTA_type"/>
    <property type="match status" value="1"/>
</dbReference>
<evidence type="ECO:0000313" key="6">
    <source>
        <dbReference type="Proteomes" id="UP000285820"/>
    </source>
</evidence>
<evidence type="ECO:0000259" key="4">
    <source>
        <dbReference type="Pfam" id="PF00535"/>
    </source>
</evidence>
<dbReference type="RefSeq" id="WP_118125814.1">
    <property type="nucleotide sequence ID" value="NZ_QRUN01000007.1"/>
</dbReference>
<dbReference type="InterPro" id="IPR029044">
    <property type="entry name" value="Nucleotide-diphossugar_trans"/>
</dbReference>
<name>A0A3R5WB68_9FIRM</name>
<evidence type="ECO:0000256" key="1">
    <source>
        <dbReference type="ARBA" id="ARBA00022676"/>
    </source>
</evidence>
<comment type="caution">
    <text evidence="5">The sequence shown here is derived from an EMBL/GenBank/DDBJ whole genome shotgun (WGS) entry which is preliminary data.</text>
</comment>
<dbReference type="Pfam" id="PF00535">
    <property type="entry name" value="Glycos_transf_2"/>
    <property type="match status" value="1"/>
</dbReference>
<evidence type="ECO:0000256" key="3">
    <source>
        <dbReference type="SAM" id="Phobius"/>
    </source>
</evidence>
<sequence>MKYITFTIPCYNSENYMRRCVDSLLVGGEDVEILIIDDGSSDRTGAIADEYEMLYPNIVKAVHKPNGGHGSGVNRGLELAHGLYYKVVDSDDWFDRDAYLKMLDKIKSFEIASEDAQIREAICENRIREENLSGSCVEIQQKEQEKFPDLIICNYVYDHLDEGIQKPRNYRNVFPTEKMCNWNTIGHFHPSQYLIMHALMFQTKVLRQSGVKLPEHTFYVDNLFSYQPLPYAKNLYYMDIDLYHYYLGREDQSVNEKVLMKRIDQQIRVTELVAKSVDLREVKKMYPKLAVYMMRNISIMLSISSIHLLLIKTEEAFQKRKRMWEQVKDYDRILYYRLRCSTLSGLTYLPGRLGGKITVGGYRMARKIYQFQ</sequence>
<feature type="domain" description="Glycosyltransferase 2-like" evidence="4">
    <location>
        <begin position="7"/>
        <end position="153"/>
    </location>
</feature>
<dbReference type="Gene3D" id="3.90.550.10">
    <property type="entry name" value="Spore Coat Polysaccharide Biosynthesis Protein SpsA, Chain A"/>
    <property type="match status" value="1"/>
</dbReference>
<gene>
    <name evidence="5" type="ORF">DWY29_07470</name>
</gene>
<dbReference type="AlphaFoldDB" id="A0A3R5WB68"/>
<keyword evidence="1" id="KW-0328">Glycosyltransferase</keyword>
<evidence type="ECO:0000256" key="2">
    <source>
        <dbReference type="ARBA" id="ARBA00022679"/>
    </source>
</evidence>
<keyword evidence="3" id="KW-0812">Transmembrane</keyword>
<keyword evidence="2 5" id="KW-0808">Transferase</keyword>
<dbReference type="SUPFAM" id="SSF53448">
    <property type="entry name" value="Nucleotide-diphospho-sugar transferases"/>
    <property type="match status" value="1"/>
</dbReference>
<dbReference type="Proteomes" id="UP000285820">
    <property type="component" value="Unassembled WGS sequence"/>
</dbReference>
<accession>A0A3R5WB68</accession>
<keyword evidence="3" id="KW-1133">Transmembrane helix</keyword>
<organism evidence="5 6">
    <name type="scientific">Roseburia inulinivorans</name>
    <dbReference type="NCBI Taxonomy" id="360807"/>
    <lineage>
        <taxon>Bacteria</taxon>
        <taxon>Bacillati</taxon>
        <taxon>Bacillota</taxon>
        <taxon>Clostridia</taxon>
        <taxon>Lachnospirales</taxon>
        <taxon>Lachnospiraceae</taxon>
        <taxon>Roseburia</taxon>
    </lineage>
</organism>
<keyword evidence="3" id="KW-0472">Membrane</keyword>